<evidence type="ECO:0008006" key="4">
    <source>
        <dbReference type="Google" id="ProtNLM"/>
    </source>
</evidence>
<accession>A0A1L7CEP5</accession>
<keyword evidence="1" id="KW-0472">Membrane</keyword>
<dbReference type="STRING" id="1431546.CAQU_03540"/>
<protein>
    <recommendedName>
        <fullName evidence="4">DUF2771 domain-containing protein</fullName>
    </recommendedName>
</protein>
<feature type="transmembrane region" description="Helical" evidence="1">
    <location>
        <begin position="12"/>
        <end position="31"/>
    </location>
</feature>
<gene>
    <name evidence="2" type="ORF">CAQU_03540</name>
</gene>
<keyword evidence="3" id="KW-1185">Reference proteome</keyword>
<name>A0A1L7CEP5_9CORY</name>
<evidence type="ECO:0000313" key="3">
    <source>
        <dbReference type="Proteomes" id="UP000185478"/>
    </source>
</evidence>
<organism evidence="2 3">
    <name type="scientific">Corynebacterium aquilae DSM 44791</name>
    <dbReference type="NCBI Taxonomy" id="1431546"/>
    <lineage>
        <taxon>Bacteria</taxon>
        <taxon>Bacillati</taxon>
        <taxon>Actinomycetota</taxon>
        <taxon>Actinomycetes</taxon>
        <taxon>Mycobacteriales</taxon>
        <taxon>Corynebacteriaceae</taxon>
        <taxon>Corynebacterium</taxon>
    </lineage>
</organism>
<dbReference type="OrthoDB" id="4424536at2"/>
<dbReference type="Proteomes" id="UP000185478">
    <property type="component" value="Chromosome"/>
</dbReference>
<dbReference type="AlphaFoldDB" id="A0A1L7CEP5"/>
<dbReference type="InterPro" id="IPR024495">
    <property type="entry name" value="DUF2771"/>
</dbReference>
<keyword evidence="1" id="KW-0812">Transmembrane</keyword>
<keyword evidence="1" id="KW-1133">Transmembrane helix</keyword>
<reference evidence="2 3" key="1">
    <citation type="submission" date="2014-08" db="EMBL/GenBank/DDBJ databases">
        <title>Complete genome sequence of Corynebacterium aquilae S-613T(T) (=DSM 44791(T)), isolated from the choana of a healthy golden eagle.</title>
        <authorList>
            <person name="Ruckert C."/>
            <person name="Albersmeier A."/>
            <person name="Winkler A."/>
            <person name="Kalinowski J."/>
        </authorList>
    </citation>
    <scope>NUCLEOTIDE SEQUENCE [LARGE SCALE GENOMIC DNA]</scope>
    <source>
        <strain evidence="2 3">S-613</strain>
    </source>
</reference>
<dbReference type="RefSeq" id="WP_075725250.1">
    <property type="nucleotide sequence ID" value="NZ_CP009245.1"/>
</dbReference>
<dbReference type="EMBL" id="CP009245">
    <property type="protein sequence ID" value="APT84294.1"/>
    <property type="molecule type" value="Genomic_DNA"/>
</dbReference>
<dbReference type="KEGG" id="caqu:CAQU_03540"/>
<evidence type="ECO:0000256" key="1">
    <source>
        <dbReference type="SAM" id="Phobius"/>
    </source>
</evidence>
<evidence type="ECO:0000313" key="2">
    <source>
        <dbReference type="EMBL" id="APT84294.1"/>
    </source>
</evidence>
<sequence>MAARKNLTQFAILVAAVAVVVTVSVVFQHWWNNRPAPNPASLAIEASSGDNTVEVTPFTACELGEKCPENPVPSLKIGKTGDVKLVLPKDVYDHDWALTKVYDEPAASGEEYFKAYEAKEATIPVEVDAVDGSDGHRPRLVVVEVKSLLVGQNDEGQEAPFEVVWSLSTDDAFAHASATPAPEK</sequence>
<proteinExistence type="predicted"/>
<dbReference type="Pfam" id="PF10969">
    <property type="entry name" value="DUF2771"/>
    <property type="match status" value="1"/>
</dbReference>